<organism evidence="2 4">
    <name type="scientific">Xanthomonas fragariae</name>
    <dbReference type="NCBI Taxonomy" id="48664"/>
    <lineage>
        <taxon>Bacteria</taxon>
        <taxon>Pseudomonadati</taxon>
        <taxon>Pseudomonadota</taxon>
        <taxon>Gammaproteobacteria</taxon>
        <taxon>Lysobacterales</taxon>
        <taxon>Lysobacteraceae</taxon>
        <taxon>Xanthomonas</taxon>
    </lineage>
</organism>
<reference evidence="1 3" key="1">
    <citation type="submission" date="2017-05" db="EMBL/GenBank/DDBJ databases">
        <authorList>
            <person name="Blom J."/>
        </authorList>
    </citation>
    <scope>NUCLEOTIDE SEQUENCE [LARGE SCALE GENOMIC DNA]</scope>
    <source>
        <strain evidence="1">PD885</strain>
    </source>
</reference>
<reference evidence="2 4" key="2">
    <citation type="submission" date="2017-05" db="EMBL/GenBank/DDBJ databases">
        <authorList>
            <person name="Song R."/>
            <person name="Chenine A.L."/>
            <person name="Ruprecht R.M."/>
        </authorList>
    </citation>
    <scope>NUCLEOTIDE SEQUENCE [LARGE SCALE GENOMIC DNA]</scope>
    <source>
        <strain evidence="2">PD5205</strain>
    </source>
</reference>
<keyword evidence="3" id="KW-1185">Reference proteome</keyword>
<sequence>MPREIEARGIGDVMAPVAVAEDSVGENGPDAAGLRRLMQLQMLCNRQISVTMGPVDFELRGEMANVRFTALLTGGRGGWPIGRRPVRSPLAGDCRAATGSCTTRNGRQPGDRVAFKTIERPSKVLRPGRTGG</sequence>
<evidence type="ECO:0000313" key="2">
    <source>
        <dbReference type="EMBL" id="SMR03260.1"/>
    </source>
</evidence>
<accession>A0A1Y6HLZ9</accession>
<evidence type="ECO:0000313" key="3">
    <source>
        <dbReference type="Proteomes" id="UP000195877"/>
    </source>
</evidence>
<dbReference type="AlphaFoldDB" id="A0A1Y6HLZ9"/>
<dbReference type="Proteomes" id="UP000195953">
    <property type="component" value="Chromosome 1"/>
</dbReference>
<proteinExistence type="predicted"/>
<evidence type="ECO:0000313" key="1">
    <source>
        <dbReference type="EMBL" id="SMQ99219.1"/>
    </source>
</evidence>
<protein>
    <submittedName>
        <fullName evidence="2">Uncharacterized protein</fullName>
    </submittedName>
</protein>
<name>A0A1Y6HLZ9_9XANT</name>
<dbReference type="EMBL" id="LT853882">
    <property type="protein sequence ID" value="SMQ99219.1"/>
    <property type="molecule type" value="Genomic_DNA"/>
</dbReference>
<gene>
    <name evidence="2" type="ORF">PD5205_01957</name>
    <name evidence="1" type="ORF">PD885_01975</name>
</gene>
<dbReference type="Proteomes" id="UP000195877">
    <property type="component" value="Chromosome 1"/>
</dbReference>
<dbReference type="EMBL" id="LT853885">
    <property type="protein sequence ID" value="SMR03260.1"/>
    <property type="molecule type" value="Genomic_DNA"/>
</dbReference>
<evidence type="ECO:0000313" key="4">
    <source>
        <dbReference type="Proteomes" id="UP000195953"/>
    </source>
</evidence>